<evidence type="ECO:0000256" key="1">
    <source>
        <dbReference type="SAM" id="MobiDB-lite"/>
    </source>
</evidence>
<dbReference type="HOGENOM" id="CLU_434257_0_0_1"/>
<name>A0A0C3Q3X0_9AGAM</name>
<reference evidence="3" key="2">
    <citation type="submission" date="2015-01" db="EMBL/GenBank/DDBJ databases">
        <title>Evolutionary Origins and Diversification of the Mycorrhizal Mutualists.</title>
        <authorList>
            <consortium name="DOE Joint Genome Institute"/>
            <consortium name="Mycorrhizal Genomics Consortium"/>
            <person name="Kohler A."/>
            <person name="Kuo A."/>
            <person name="Nagy L.G."/>
            <person name="Floudas D."/>
            <person name="Copeland A."/>
            <person name="Barry K.W."/>
            <person name="Cichocki N."/>
            <person name="Veneault-Fourrey C."/>
            <person name="LaButti K."/>
            <person name="Lindquist E.A."/>
            <person name="Lipzen A."/>
            <person name="Lundell T."/>
            <person name="Morin E."/>
            <person name="Murat C."/>
            <person name="Riley R."/>
            <person name="Ohm R."/>
            <person name="Sun H."/>
            <person name="Tunlid A."/>
            <person name="Henrissat B."/>
            <person name="Grigoriev I.V."/>
            <person name="Hibbett D.S."/>
            <person name="Martin F."/>
        </authorList>
    </citation>
    <scope>NUCLEOTIDE SEQUENCE [LARGE SCALE GENOMIC DNA]</scope>
    <source>
        <strain evidence="3">MUT 4182</strain>
    </source>
</reference>
<reference evidence="2 3" key="1">
    <citation type="submission" date="2014-04" db="EMBL/GenBank/DDBJ databases">
        <authorList>
            <consortium name="DOE Joint Genome Institute"/>
            <person name="Kuo A."/>
            <person name="Girlanda M."/>
            <person name="Perotto S."/>
            <person name="Kohler A."/>
            <person name="Nagy L.G."/>
            <person name="Floudas D."/>
            <person name="Copeland A."/>
            <person name="Barry K.W."/>
            <person name="Cichocki N."/>
            <person name="Veneault-Fourrey C."/>
            <person name="LaButti K."/>
            <person name="Lindquist E.A."/>
            <person name="Lipzen A."/>
            <person name="Lundell T."/>
            <person name="Morin E."/>
            <person name="Murat C."/>
            <person name="Sun H."/>
            <person name="Tunlid A."/>
            <person name="Henrissat B."/>
            <person name="Grigoriev I.V."/>
            <person name="Hibbett D.S."/>
            <person name="Martin F."/>
            <person name="Nordberg H.P."/>
            <person name="Cantor M.N."/>
            <person name="Hua S.X."/>
        </authorList>
    </citation>
    <scope>NUCLEOTIDE SEQUENCE [LARGE SCALE GENOMIC DNA]</scope>
    <source>
        <strain evidence="2 3">MUT 4182</strain>
    </source>
</reference>
<dbReference type="EMBL" id="KN823389">
    <property type="protein sequence ID" value="KIO17394.1"/>
    <property type="molecule type" value="Genomic_DNA"/>
</dbReference>
<dbReference type="Proteomes" id="UP000054248">
    <property type="component" value="Unassembled WGS sequence"/>
</dbReference>
<dbReference type="AlphaFoldDB" id="A0A0C3Q3X0"/>
<feature type="compositionally biased region" description="Polar residues" evidence="1">
    <location>
        <begin position="189"/>
        <end position="216"/>
    </location>
</feature>
<feature type="compositionally biased region" description="Polar residues" evidence="1">
    <location>
        <begin position="93"/>
        <end position="110"/>
    </location>
</feature>
<feature type="compositionally biased region" description="Pro residues" evidence="1">
    <location>
        <begin position="21"/>
        <end position="32"/>
    </location>
</feature>
<feature type="compositionally biased region" description="Basic and acidic residues" evidence="1">
    <location>
        <begin position="152"/>
        <end position="162"/>
    </location>
</feature>
<dbReference type="OrthoDB" id="3246500at2759"/>
<keyword evidence="3" id="KW-1185">Reference proteome</keyword>
<protein>
    <submittedName>
        <fullName evidence="2">Uncharacterized protein</fullName>
    </submittedName>
</protein>
<feature type="region of interest" description="Disordered" evidence="1">
    <location>
        <begin position="1"/>
        <end position="275"/>
    </location>
</feature>
<gene>
    <name evidence="2" type="ORF">M407DRAFT_32938</name>
</gene>
<accession>A0A0C3Q3X0</accession>
<evidence type="ECO:0000313" key="3">
    <source>
        <dbReference type="Proteomes" id="UP000054248"/>
    </source>
</evidence>
<feature type="compositionally biased region" description="Polar residues" evidence="1">
    <location>
        <begin position="1"/>
        <end position="20"/>
    </location>
</feature>
<proteinExistence type="predicted"/>
<feature type="compositionally biased region" description="Polar residues" evidence="1">
    <location>
        <begin position="228"/>
        <end position="252"/>
    </location>
</feature>
<feature type="compositionally biased region" description="Basic and acidic residues" evidence="1">
    <location>
        <begin position="218"/>
        <end position="227"/>
    </location>
</feature>
<organism evidence="2 3">
    <name type="scientific">Tulasnella calospora MUT 4182</name>
    <dbReference type="NCBI Taxonomy" id="1051891"/>
    <lineage>
        <taxon>Eukaryota</taxon>
        <taxon>Fungi</taxon>
        <taxon>Dikarya</taxon>
        <taxon>Basidiomycota</taxon>
        <taxon>Agaricomycotina</taxon>
        <taxon>Agaricomycetes</taxon>
        <taxon>Cantharellales</taxon>
        <taxon>Tulasnellaceae</taxon>
        <taxon>Tulasnella</taxon>
    </lineage>
</organism>
<feature type="compositionally biased region" description="Polar residues" evidence="1">
    <location>
        <begin position="56"/>
        <end position="76"/>
    </location>
</feature>
<evidence type="ECO:0000313" key="2">
    <source>
        <dbReference type="EMBL" id="KIO17394.1"/>
    </source>
</evidence>
<sequence length="640" mass="70259">MSAPPNTSDAQPVQSEQSAQPLPPGDSSPEQPPMGAYPTAAGGFVRINVRPLPSIPGSSGSHTPAAEASSTDQVDLQASEPISDPVAEPPSEAISTSRPLDPRQSNTSIRVIQPAPMDEPFDEFDAVGDRDRVIPTRFNRGAYGTEPGPRPALEDASAKDRAPQLPARDYPPAGRIINLFPPPPHTDNARPSSSADPYNSLPATTPSALNNVNQTRPIRPDAPRERPNFNQRPSGSSMTTRTQSQRYYSASEQAVRDTREAQEPTPPPKDPPYIYAQRRQSRVMSLMSAMDERVGDHPPQGGVTSERSTALERRISLRPGGGVGGSRWSLQQEELPRRGKEIRKGYYRLYTPSGILFSSNPIYANDISLSTFDIEHVPPPRLAENYIAYVAQRENLRPSGVQMYITRLAGNPEPVANLQTAINMDHLDKDCGRTRQRPLLFVVQGNSDLPGRRYPSQDALDALPLRDLGSELSIAHYRIFGLAQASRGGQQPMPSCVIVGNALSEHSPLYRDDPSLGKFFIDYVPPPLRAKDYMAYIGELTDVHPSRIRLYLRWKSADSETTAVAEAREVDLEDIVGTKTALSTSEQEPLLVNVELGLDDYGDLDFATKNLPLPRVSFKGIAGKLNRRLSKLRKRSGIVY</sequence>